<feature type="domain" description="Amidase" evidence="7">
    <location>
        <begin position="90"/>
        <end position="535"/>
    </location>
</feature>
<feature type="binding site" evidence="6">
    <location>
        <begin position="242"/>
        <end position="245"/>
    </location>
    <ligand>
        <name>substrate</name>
    </ligand>
</feature>
<evidence type="ECO:0000256" key="5">
    <source>
        <dbReference type="PIRSR" id="PIRSR001221-1"/>
    </source>
</evidence>
<evidence type="ECO:0000256" key="4">
    <source>
        <dbReference type="ARBA" id="ARBA00022801"/>
    </source>
</evidence>
<protein>
    <recommendedName>
        <fullName evidence="3">amidase</fullName>
        <ecNumber evidence="3">3.5.1.4</ecNumber>
    </recommendedName>
</protein>
<dbReference type="PIRSF" id="PIRSF001221">
    <property type="entry name" value="Amidase_fungi"/>
    <property type="match status" value="1"/>
</dbReference>
<dbReference type="Gene3D" id="3.90.1300.10">
    <property type="entry name" value="Amidase signature (AS) domain"/>
    <property type="match status" value="1"/>
</dbReference>
<comment type="similarity">
    <text evidence="2">Belongs to the amidase family.</text>
</comment>
<reference evidence="8" key="1">
    <citation type="submission" date="2023-04" db="EMBL/GenBank/DDBJ databases">
        <title>Black Yeasts Isolated from many extreme environments.</title>
        <authorList>
            <person name="Coleine C."/>
            <person name="Stajich J.E."/>
            <person name="Selbmann L."/>
        </authorList>
    </citation>
    <scope>NUCLEOTIDE SEQUENCE</scope>
    <source>
        <strain evidence="8">CCFEE 5312</strain>
    </source>
</reference>
<dbReference type="EC" id="3.5.1.4" evidence="3"/>
<sequence length="548" mass="59656">MAAQQTAANGNAPSWQVKTADKRAAEYVKIPKEWRLEPKYLGDETSDRNVLNVPAECGILSQAELDITEKYNAVSLAKAVQSGSIKAADVATAFCKRAAIAQQLVCCLTETMFDDALTRGKYLDQYLAEHKKPVGPLHGVPVSIKDSFSYVGVATTLGFVSFLDNDFPTENAPLVDILLELGAILYCKTNLPQTLMTADSHNNVFGRVLNPHKLNLTAGGSSGGEGALVAMRGSILGIGTDIGGSIRIPAICCGTYGFKPSSHRVPFGGQTEPCAIIGPGFPPVAGPLANSFEDLEFLVRNVIDTKPWDRDAEALAISWRAPVAAAKPSVRIGYYKGDADYPVHPPVERALRESVDKLTKAGFEVVELEKYPSMKAGLDLAADYYSLDNTKLFLDFVHRSGEPIIPSLQKTMHLVNKKPRYELGEVFDINLKSAVYKARWNQVFVDNKLDIILCPGAANTAVLHDNYGAPPYTAVWNLLEYPGIIMPVGKADRSIDTNDLAKPDPDRDWQYNADDVHGAPTTIQLVARRYQDEELIAASAMIDACLKQ</sequence>
<dbReference type="InterPro" id="IPR023631">
    <property type="entry name" value="Amidase_dom"/>
</dbReference>
<dbReference type="PANTHER" id="PTHR46072:SF5">
    <property type="entry name" value="GENERAL AMIDASE-C"/>
    <property type="match status" value="1"/>
</dbReference>
<accession>A0AAJ0DRP6</accession>
<keyword evidence="4" id="KW-0378">Hydrolase</keyword>
<dbReference type="EMBL" id="JAWDJX010000008">
    <property type="protein sequence ID" value="KAK3055615.1"/>
    <property type="molecule type" value="Genomic_DNA"/>
</dbReference>
<gene>
    <name evidence="8" type="ORF">LTR09_003536</name>
</gene>
<evidence type="ECO:0000259" key="7">
    <source>
        <dbReference type="Pfam" id="PF01425"/>
    </source>
</evidence>
<evidence type="ECO:0000256" key="1">
    <source>
        <dbReference type="ARBA" id="ARBA00001311"/>
    </source>
</evidence>
<organism evidence="8 9">
    <name type="scientific">Extremus antarcticus</name>
    <dbReference type="NCBI Taxonomy" id="702011"/>
    <lineage>
        <taxon>Eukaryota</taxon>
        <taxon>Fungi</taxon>
        <taxon>Dikarya</taxon>
        <taxon>Ascomycota</taxon>
        <taxon>Pezizomycotina</taxon>
        <taxon>Dothideomycetes</taxon>
        <taxon>Dothideomycetidae</taxon>
        <taxon>Mycosphaerellales</taxon>
        <taxon>Extremaceae</taxon>
        <taxon>Extremus</taxon>
    </lineage>
</organism>
<dbReference type="SUPFAM" id="SSF75304">
    <property type="entry name" value="Amidase signature (AS) enzymes"/>
    <property type="match status" value="1"/>
</dbReference>
<feature type="active site" description="Charge relay system" evidence="5">
    <location>
        <position position="221"/>
    </location>
</feature>
<comment type="caution">
    <text evidence="8">The sequence shown here is derived from an EMBL/GenBank/DDBJ whole genome shotgun (WGS) entry which is preliminary data.</text>
</comment>
<dbReference type="Proteomes" id="UP001271007">
    <property type="component" value="Unassembled WGS sequence"/>
</dbReference>
<dbReference type="PROSITE" id="PS00571">
    <property type="entry name" value="AMIDASES"/>
    <property type="match status" value="1"/>
</dbReference>
<dbReference type="Pfam" id="PF01425">
    <property type="entry name" value="Amidase"/>
    <property type="match status" value="1"/>
</dbReference>
<evidence type="ECO:0000313" key="9">
    <source>
        <dbReference type="Proteomes" id="UP001271007"/>
    </source>
</evidence>
<feature type="active site" description="Acyl-ester intermediate" evidence="5">
    <location>
        <position position="245"/>
    </location>
</feature>
<keyword evidence="9" id="KW-1185">Reference proteome</keyword>
<feature type="binding site" evidence="6">
    <location>
        <position position="221"/>
    </location>
    <ligand>
        <name>substrate</name>
    </ligand>
</feature>
<dbReference type="AlphaFoldDB" id="A0AAJ0DRP6"/>
<feature type="active site" description="Charge relay system" evidence="5">
    <location>
        <position position="145"/>
    </location>
</feature>
<evidence type="ECO:0000256" key="2">
    <source>
        <dbReference type="ARBA" id="ARBA00009199"/>
    </source>
</evidence>
<dbReference type="GO" id="GO:0004040">
    <property type="term" value="F:amidase activity"/>
    <property type="evidence" value="ECO:0007669"/>
    <property type="project" value="UniProtKB-EC"/>
</dbReference>
<dbReference type="PANTHER" id="PTHR46072">
    <property type="entry name" value="AMIDASE-RELATED-RELATED"/>
    <property type="match status" value="1"/>
</dbReference>
<feature type="binding site" evidence="6">
    <location>
        <position position="195"/>
    </location>
    <ligand>
        <name>substrate</name>
    </ligand>
</feature>
<proteinExistence type="inferred from homology"/>
<evidence type="ECO:0000313" key="8">
    <source>
        <dbReference type="EMBL" id="KAK3055615.1"/>
    </source>
</evidence>
<name>A0AAJ0DRP6_9PEZI</name>
<dbReference type="InterPro" id="IPR020556">
    <property type="entry name" value="Amidase_CS"/>
</dbReference>
<dbReference type="InterPro" id="IPR036928">
    <property type="entry name" value="AS_sf"/>
</dbReference>
<evidence type="ECO:0000256" key="6">
    <source>
        <dbReference type="PIRSR" id="PIRSR001221-2"/>
    </source>
</evidence>
<evidence type="ECO:0000256" key="3">
    <source>
        <dbReference type="ARBA" id="ARBA00012922"/>
    </source>
</evidence>
<comment type="catalytic activity">
    <reaction evidence="1">
        <text>a monocarboxylic acid amide + H2O = a monocarboxylate + NH4(+)</text>
        <dbReference type="Rhea" id="RHEA:12020"/>
        <dbReference type="ChEBI" id="CHEBI:15377"/>
        <dbReference type="ChEBI" id="CHEBI:28938"/>
        <dbReference type="ChEBI" id="CHEBI:35757"/>
        <dbReference type="ChEBI" id="CHEBI:83628"/>
        <dbReference type="EC" id="3.5.1.4"/>
    </reaction>
</comment>